<evidence type="ECO:0000313" key="14">
    <source>
        <dbReference type="EMBL" id="KAK3382571.1"/>
    </source>
</evidence>
<dbReference type="EC" id="3.2.1.37" evidence="11"/>
<dbReference type="Gene3D" id="2.60.40.10">
    <property type="entry name" value="Immunoglobulins"/>
    <property type="match status" value="1"/>
</dbReference>
<keyword evidence="5 14" id="KW-0378">Hydrolase</keyword>
<dbReference type="PANTHER" id="PTHR42721:SF3">
    <property type="entry name" value="BETA-D-XYLOSIDASE 5-RELATED"/>
    <property type="match status" value="1"/>
</dbReference>
<feature type="chain" id="PRO_5042196610" description="xylan 1,4-beta-xylosidase" evidence="12">
    <location>
        <begin position="21"/>
        <end position="787"/>
    </location>
</feature>
<comment type="similarity">
    <text evidence="2">Belongs to the glycosyl hydrolase 3 family.</text>
</comment>
<evidence type="ECO:0000256" key="2">
    <source>
        <dbReference type="ARBA" id="ARBA00005336"/>
    </source>
</evidence>
<keyword evidence="8" id="KW-0326">Glycosidase</keyword>
<keyword evidence="4 12" id="KW-0732">Signal</keyword>
<keyword evidence="6" id="KW-0325">Glycoprotein</keyword>
<dbReference type="GO" id="GO:0046556">
    <property type="term" value="F:alpha-L-arabinofuranosidase activity"/>
    <property type="evidence" value="ECO:0007669"/>
    <property type="project" value="TreeGrafter"/>
</dbReference>
<dbReference type="AlphaFoldDB" id="A0AAE0NJB1"/>
<dbReference type="Proteomes" id="UP001287356">
    <property type="component" value="Unassembled WGS sequence"/>
</dbReference>
<evidence type="ECO:0000256" key="3">
    <source>
        <dbReference type="ARBA" id="ARBA00022651"/>
    </source>
</evidence>
<dbReference type="InterPro" id="IPR002772">
    <property type="entry name" value="Glyco_hydro_3_C"/>
</dbReference>
<dbReference type="InterPro" id="IPR001764">
    <property type="entry name" value="Glyco_hydro_3_N"/>
</dbReference>
<dbReference type="SUPFAM" id="SSF51445">
    <property type="entry name" value="(Trans)glycosidases"/>
    <property type="match status" value="1"/>
</dbReference>
<comment type="pathway">
    <text evidence="1">Glycan degradation; xylan degradation.</text>
</comment>
<dbReference type="InterPro" id="IPR013783">
    <property type="entry name" value="Ig-like_fold"/>
</dbReference>
<dbReference type="Pfam" id="PF00933">
    <property type="entry name" value="Glyco_hydro_3"/>
    <property type="match status" value="1"/>
</dbReference>
<evidence type="ECO:0000259" key="13">
    <source>
        <dbReference type="SMART" id="SM01217"/>
    </source>
</evidence>
<evidence type="ECO:0000256" key="6">
    <source>
        <dbReference type="ARBA" id="ARBA00023180"/>
    </source>
</evidence>
<dbReference type="InterPro" id="IPR026891">
    <property type="entry name" value="Fn3-like"/>
</dbReference>
<evidence type="ECO:0000256" key="8">
    <source>
        <dbReference type="ARBA" id="ARBA00023295"/>
    </source>
</evidence>
<evidence type="ECO:0000256" key="7">
    <source>
        <dbReference type="ARBA" id="ARBA00023277"/>
    </source>
</evidence>
<dbReference type="InterPro" id="IPR044993">
    <property type="entry name" value="BXL"/>
</dbReference>
<sequence length="787" mass="83541">MKLALLPLVRAVLVANGARAFQFPDCEQGPLANTTACDTTASPTDRAAALVKMLNITEKLSNLTHSNSLGAERVGLPPYEWWSEALHGVAASPGVSFNRTGSPFSSATSFANSITISAAFDDDLVYKIATVISTEARAFINAGRAGLDFWTPNINPYKDPRWGRGSETPGEDPVRIKGYVKALLAGLEGDEAVRKVIATCKHYAAYDLERWQGMTRYKFDAVVSSQDLSEYYLPPFQQCARDSHVGSIMCSYNALNGTPACASTYLMDDILRGHWNWTAHSNYVTSDCNAIQDFLPSWHNFSQTPAAAAAAALVAGTDTICEVPGFPPMSDVAGAYNQSLLPEAVVDRALRRLYEGLIRAGYLDPPSASPYRSIGWADVSTPAAQALALQSATDGTVLLKNSNNTLPLGLANKSVALVGHWAAGGRQMLGGYSGIPPYLLGPALAAQQRNLTYRVAGGPVAQTITATDTWTAPALAAARQADVVLYFGGTDQSIAAEDHDRDAIAWPGAQLALITTLAALGKPLIVIQLGDQVDDSPLLRNANVSAILWAGYPGQAGGAAALDIVTGVSAPAGRLPVTQYPAAYTEQVPLTEMALRGNGGSPGRTYRWYNSSVLPFGFGLHYTTFDARLAGLPPPSSLLPFDSTSTNTTTYSIPALLASCNAPHLDLCPFGAVRVQATNTGSTTTSDFVALAFVRHEPGTGPEPRPRKTLAAYVRLRAIAPGRAVTADLRLTLGNLARADGAGNTVLYPGTYTLLLDVDEHDGAVDEARFELVGDEAVLDHFPQPRT</sequence>
<evidence type="ECO:0000256" key="5">
    <source>
        <dbReference type="ARBA" id="ARBA00022801"/>
    </source>
</evidence>
<dbReference type="InterPro" id="IPR017853">
    <property type="entry name" value="GH"/>
</dbReference>
<evidence type="ECO:0000313" key="15">
    <source>
        <dbReference type="Proteomes" id="UP001287356"/>
    </source>
</evidence>
<comment type="caution">
    <text evidence="14">The sequence shown here is derived from an EMBL/GenBank/DDBJ whole genome shotgun (WGS) entry which is preliminary data.</text>
</comment>
<dbReference type="InterPro" id="IPR036881">
    <property type="entry name" value="Glyco_hydro_3_C_sf"/>
</dbReference>
<evidence type="ECO:0000256" key="10">
    <source>
        <dbReference type="ARBA" id="ARBA00024574"/>
    </source>
</evidence>
<evidence type="ECO:0000256" key="9">
    <source>
        <dbReference type="ARBA" id="ARBA00023326"/>
    </source>
</evidence>
<name>A0AAE0NJB1_9PEZI</name>
<evidence type="ECO:0000256" key="11">
    <source>
        <dbReference type="ARBA" id="ARBA00026107"/>
    </source>
</evidence>
<gene>
    <name evidence="14" type="ORF">B0T24DRAFT_564805</name>
</gene>
<dbReference type="Gene3D" id="3.20.20.300">
    <property type="entry name" value="Glycoside hydrolase, family 3, N-terminal domain"/>
    <property type="match status" value="1"/>
</dbReference>
<feature type="domain" description="Fibronectin type III-like" evidence="13">
    <location>
        <begin position="688"/>
        <end position="760"/>
    </location>
</feature>
<dbReference type="Pfam" id="PF01915">
    <property type="entry name" value="Glyco_hydro_3_C"/>
    <property type="match status" value="1"/>
</dbReference>
<protein>
    <recommendedName>
        <fullName evidence="11">xylan 1,4-beta-xylosidase</fullName>
        <ecNumber evidence="11">3.2.1.37</ecNumber>
    </recommendedName>
</protein>
<dbReference type="GO" id="GO:0031222">
    <property type="term" value="P:arabinan catabolic process"/>
    <property type="evidence" value="ECO:0007669"/>
    <property type="project" value="TreeGrafter"/>
</dbReference>
<dbReference type="InterPro" id="IPR036962">
    <property type="entry name" value="Glyco_hydro_3_N_sf"/>
</dbReference>
<evidence type="ECO:0000256" key="12">
    <source>
        <dbReference type="SAM" id="SignalP"/>
    </source>
</evidence>
<keyword evidence="3" id="KW-0858">Xylan degradation</keyword>
<evidence type="ECO:0000256" key="1">
    <source>
        <dbReference type="ARBA" id="ARBA00004851"/>
    </source>
</evidence>
<proteinExistence type="inferred from homology"/>
<comment type="catalytic activity">
    <reaction evidence="10">
        <text>Hydrolysis of (1-&gt;4)-beta-D-xylans, to remove successive D-xylose residues from the non-reducing termini.</text>
        <dbReference type="EC" id="3.2.1.37"/>
    </reaction>
</comment>
<accession>A0AAE0NJB1</accession>
<feature type="signal peptide" evidence="12">
    <location>
        <begin position="1"/>
        <end position="20"/>
    </location>
</feature>
<organism evidence="14 15">
    <name type="scientific">Lasiosphaeria ovina</name>
    <dbReference type="NCBI Taxonomy" id="92902"/>
    <lineage>
        <taxon>Eukaryota</taxon>
        <taxon>Fungi</taxon>
        <taxon>Dikarya</taxon>
        <taxon>Ascomycota</taxon>
        <taxon>Pezizomycotina</taxon>
        <taxon>Sordariomycetes</taxon>
        <taxon>Sordariomycetidae</taxon>
        <taxon>Sordariales</taxon>
        <taxon>Lasiosphaeriaceae</taxon>
        <taxon>Lasiosphaeria</taxon>
    </lineage>
</organism>
<reference evidence="14" key="1">
    <citation type="journal article" date="2023" name="Mol. Phylogenet. Evol.">
        <title>Genome-scale phylogeny and comparative genomics of the fungal order Sordariales.</title>
        <authorList>
            <person name="Hensen N."/>
            <person name="Bonometti L."/>
            <person name="Westerberg I."/>
            <person name="Brannstrom I.O."/>
            <person name="Guillou S."/>
            <person name="Cros-Aarteil S."/>
            <person name="Calhoun S."/>
            <person name="Haridas S."/>
            <person name="Kuo A."/>
            <person name="Mondo S."/>
            <person name="Pangilinan J."/>
            <person name="Riley R."/>
            <person name="LaButti K."/>
            <person name="Andreopoulos B."/>
            <person name="Lipzen A."/>
            <person name="Chen C."/>
            <person name="Yan M."/>
            <person name="Daum C."/>
            <person name="Ng V."/>
            <person name="Clum A."/>
            <person name="Steindorff A."/>
            <person name="Ohm R.A."/>
            <person name="Martin F."/>
            <person name="Silar P."/>
            <person name="Natvig D.O."/>
            <person name="Lalanne C."/>
            <person name="Gautier V."/>
            <person name="Ament-Velasquez S.L."/>
            <person name="Kruys A."/>
            <person name="Hutchinson M.I."/>
            <person name="Powell A.J."/>
            <person name="Barry K."/>
            <person name="Miller A.N."/>
            <person name="Grigoriev I.V."/>
            <person name="Debuchy R."/>
            <person name="Gladieux P."/>
            <person name="Hiltunen Thoren M."/>
            <person name="Johannesson H."/>
        </authorList>
    </citation>
    <scope>NUCLEOTIDE SEQUENCE</scope>
    <source>
        <strain evidence="14">CBS 958.72</strain>
    </source>
</reference>
<keyword evidence="9" id="KW-0624">Polysaccharide degradation</keyword>
<dbReference type="PANTHER" id="PTHR42721">
    <property type="entry name" value="SUGAR HYDROLASE-RELATED"/>
    <property type="match status" value="1"/>
</dbReference>
<dbReference type="GO" id="GO:0009044">
    <property type="term" value="F:xylan 1,4-beta-xylosidase activity"/>
    <property type="evidence" value="ECO:0007669"/>
    <property type="project" value="UniProtKB-EC"/>
</dbReference>
<evidence type="ECO:0000256" key="4">
    <source>
        <dbReference type="ARBA" id="ARBA00022729"/>
    </source>
</evidence>
<dbReference type="SMART" id="SM01217">
    <property type="entry name" value="Fn3_like"/>
    <property type="match status" value="1"/>
</dbReference>
<reference evidence="14" key="2">
    <citation type="submission" date="2023-06" db="EMBL/GenBank/DDBJ databases">
        <authorList>
            <consortium name="Lawrence Berkeley National Laboratory"/>
            <person name="Haridas S."/>
            <person name="Hensen N."/>
            <person name="Bonometti L."/>
            <person name="Westerberg I."/>
            <person name="Brannstrom I.O."/>
            <person name="Guillou S."/>
            <person name="Cros-Aarteil S."/>
            <person name="Calhoun S."/>
            <person name="Kuo A."/>
            <person name="Mondo S."/>
            <person name="Pangilinan J."/>
            <person name="Riley R."/>
            <person name="Labutti K."/>
            <person name="Andreopoulos B."/>
            <person name="Lipzen A."/>
            <person name="Chen C."/>
            <person name="Yanf M."/>
            <person name="Daum C."/>
            <person name="Ng V."/>
            <person name="Clum A."/>
            <person name="Steindorff A."/>
            <person name="Ohm R."/>
            <person name="Martin F."/>
            <person name="Silar P."/>
            <person name="Natvig D."/>
            <person name="Lalanne C."/>
            <person name="Gautier V."/>
            <person name="Ament-Velasquez S.L."/>
            <person name="Kruys A."/>
            <person name="Hutchinson M.I."/>
            <person name="Powell A.J."/>
            <person name="Barry K."/>
            <person name="Miller A.N."/>
            <person name="Grigoriev I.V."/>
            <person name="Debuchy R."/>
            <person name="Gladieux P."/>
            <person name="Thoren M.H."/>
            <person name="Johannesson H."/>
        </authorList>
    </citation>
    <scope>NUCLEOTIDE SEQUENCE</scope>
    <source>
        <strain evidence="14">CBS 958.72</strain>
    </source>
</reference>
<keyword evidence="7" id="KW-0119">Carbohydrate metabolism</keyword>
<dbReference type="SUPFAM" id="SSF52279">
    <property type="entry name" value="Beta-D-glucan exohydrolase, C-terminal domain"/>
    <property type="match status" value="1"/>
</dbReference>
<dbReference type="EMBL" id="JAULSN010000001">
    <property type="protein sequence ID" value="KAK3382571.1"/>
    <property type="molecule type" value="Genomic_DNA"/>
</dbReference>
<dbReference type="GO" id="GO:0045493">
    <property type="term" value="P:xylan catabolic process"/>
    <property type="evidence" value="ECO:0007669"/>
    <property type="project" value="UniProtKB-KW"/>
</dbReference>
<dbReference type="Gene3D" id="3.40.50.1700">
    <property type="entry name" value="Glycoside hydrolase family 3 C-terminal domain"/>
    <property type="match status" value="1"/>
</dbReference>
<keyword evidence="15" id="KW-1185">Reference proteome</keyword>